<feature type="compositionally biased region" description="Polar residues" evidence="1">
    <location>
        <begin position="51"/>
        <end position="60"/>
    </location>
</feature>
<reference evidence="2 3" key="1">
    <citation type="submission" date="2016-07" db="EMBL/GenBank/DDBJ databases">
        <title>Pervasive Adenine N6-methylation of Active Genes in Fungi.</title>
        <authorList>
            <consortium name="DOE Joint Genome Institute"/>
            <person name="Mondo S.J."/>
            <person name="Dannebaum R.O."/>
            <person name="Kuo R.C."/>
            <person name="Labutti K."/>
            <person name="Haridas S."/>
            <person name="Kuo A."/>
            <person name="Salamov A."/>
            <person name="Ahrendt S.R."/>
            <person name="Lipzen A."/>
            <person name="Sullivan W."/>
            <person name="Andreopoulos W.B."/>
            <person name="Clum A."/>
            <person name="Lindquist E."/>
            <person name="Daum C."/>
            <person name="Ramamoorthy G.K."/>
            <person name="Gryganskyi A."/>
            <person name="Culley D."/>
            <person name="Magnuson J.K."/>
            <person name="James T.Y."/>
            <person name="O'Malley M.A."/>
            <person name="Stajich J.E."/>
            <person name="Spatafora J.W."/>
            <person name="Visel A."/>
            <person name="Grigoriev I.V."/>
        </authorList>
    </citation>
    <scope>NUCLEOTIDE SEQUENCE [LARGE SCALE GENOMIC DNA]</scope>
    <source>
        <strain evidence="2 3">NRRL 3301</strain>
    </source>
</reference>
<feature type="region of interest" description="Disordered" evidence="1">
    <location>
        <begin position="46"/>
        <end position="98"/>
    </location>
</feature>
<protein>
    <submittedName>
        <fullName evidence="2">Uncharacterized protein</fullName>
    </submittedName>
</protein>
<evidence type="ECO:0000313" key="3">
    <source>
        <dbReference type="Proteomes" id="UP000242146"/>
    </source>
</evidence>
<accession>A0A1X2GDJ5</accession>
<dbReference type="AlphaFoldDB" id="A0A1X2GDJ5"/>
<dbReference type="EMBL" id="MCGT01000021">
    <property type="protein sequence ID" value="ORX51251.1"/>
    <property type="molecule type" value="Genomic_DNA"/>
</dbReference>
<evidence type="ECO:0000256" key="1">
    <source>
        <dbReference type="SAM" id="MobiDB-lite"/>
    </source>
</evidence>
<organism evidence="2 3">
    <name type="scientific">Hesseltinella vesiculosa</name>
    <dbReference type="NCBI Taxonomy" id="101127"/>
    <lineage>
        <taxon>Eukaryota</taxon>
        <taxon>Fungi</taxon>
        <taxon>Fungi incertae sedis</taxon>
        <taxon>Mucoromycota</taxon>
        <taxon>Mucoromycotina</taxon>
        <taxon>Mucoromycetes</taxon>
        <taxon>Mucorales</taxon>
        <taxon>Cunninghamellaceae</taxon>
        <taxon>Hesseltinella</taxon>
    </lineage>
</organism>
<feature type="compositionally biased region" description="Low complexity" evidence="1">
    <location>
        <begin position="71"/>
        <end position="81"/>
    </location>
</feature>
<sequence>RNFGRLFNAASERFIGRQNVEGNNNFPLTEPHPRLIQSTTATAPLAHCSDCKSTPQSSNQVPTRRRPRPSSPTSSIPVIVIDESDDDESESTSPVPRSRRRVQTHFPLFFFYERQCLLRKNKMRWRLRFPMTLSGAWNMLTNSLSKTLLRPLTFG</sequence>
<gene>
    <name evidence="2" type="ORF">DM01DRAFT_22761</name>
</gene>
<evidence type="ECO:0000313" key="2">
    <source>
        <dbReference type="EMBL" id="ORX51251.1"/>
    </source>
</evidence>
<feature type="non-terminal residue" evidence="2">
    <location>
        <position position="1"/>
    </location>
</feature>
<keyword evidence="3" id="KW-1185">Reference proteome</keyword>
<proteinExistence type="predicted"/>
<dbReference type="Proteomes" id="UP000242146">
    <property type="component" value="Unassembled WGS sequence"/>
</dbReference>
<name>A0A1X2GDJ5_9FUNG</name>
<comment type="caution">
    <text evidence="2">The sequence shown here is derived from an EMBL/GenBank/DDBJ whole genome shotgun (WGS) entry which is preliminary data.</text>
</comment>